<evidence type="ECO:0000259" key="1">
    <source>
        <dbReference type="Pfam" id="PF00501"/>
    </source>
</evidence>
<dbReference type="Gene3D" id="3.30.559.30">
    <property type="entry name" value="Nonribosomal peptide synthetase, condensation domain"/>
    <property type="match status" value="1"/>
</dbReference>
<evidence type="ECO:0000313" key="3">
    <source>
        <dbReference type="Proteomes" id="UP001151582"/>
    </source>
</evidence>
<accession>A0A9W8ATD4</accession>
<dbReference type="GO" id="GO:0005737">
    <property type="term" value="C:cytoplasm"/>
    <property type="evidence" value="ECO:0007669"/>
    <property type="project" value="TreeGrafter"/>
</dbReference>
<dbReference type="Proteomes" id="UP001151582">
    <property type="component" value="Unassembled WGS sequence"/>
</dbReference>
<dbReference type="PANTHER" id="PTHR45527:SF1">
    <property type="entry name" value="FATTY ACID SYNTHASE"/>
    <property type="match status" value="1"/>
</dbReference>
<gene>
    <name evidence="2" type="ORF">H4R34_006231</name>
</gene>
<feature type="non-terminal residue" evidence="2">
    <location>
        <position position="298"/>
    </location>
</feature>
<dbReference type="SUPFAM" id="SSF52777">
    <property type="entry name" value="CoA-dependent acyltransferases"/>
    <property type="match status" value="1"/>
</dbReference>
<dbReference type="InterPro" id="IPR042099">
    <property type="entry name" value="ANL_N_sf"/>
</dbReference>
<proteinExistence type="predicted"/>
<protein>
    <recommendedName>
        <fullName evidence="1">AMP-dependent synthetase/ligase domain-containing protein</fullName>
    </recommendedName>
</protein>
<dbReference type="GO" id="GO:0044550">
    <property type="term" value="P:secondary metabolite biosynthetic process"/>
    <property type="evidence" value="ECO:0007669"/>
    <property type="project" value="TreeGrafter"/>
</dbReference>
<dbReference type="Pfam" id="PF00501">
    <property type="entry name" value="AMP-binding"/>
    <property type="match status" value="1"/>
</dbReference>
<organism evidence="2 3">
    <name type="scientific">Dimargaris verticillata</name>
    <dbReference type="NCBI Taxonomy" id="2761393"/>
    <lineage>
        <taxon>Eukaryota</taxon>
        <taxon>Fungi</taxon>
        <taxon>Fungi incertae sedis</taxon>
        <taxon>Zoopagomycota</taxon>
        <taxon>Kickxellomycotina</taxon>
        <taxon>Dimargaritomycetes</taxon>
        <taxon>Dimargaritales</taxon>
        <taxon>Dimargaritaceae</taxon>
        <taxon>Dimargaris</taxon>
    </lineage>
</organism>
<name>A0A9W8ATD4_9FUNG</name>
<evidence type="ECO:0000313" key="2">
    <source>
        <dbReference type="EMBL" id="KAJ1968784.1"/>
    </source>
</evidence>
<dbReference type="Gene3D" id="3.40.50.12780">
    <property type="entry name" value="N-terminal domain of ligase-like"/>
    <property type="match status" value="1"/>
</dbReference>
<feature type="domain" description="AMP-dependent synthetase/ligase" evidence="1">
    <location>
        <begin position="150"/>
        <end position="298"/>
    </location>
</feature>
<dbReference type="GO" id="GO:0031177">
    <property type="term" value="F:phosphopantetheine binding"/>
    <property type="evidence" value="ECO:0007669"/>
    <property type="project" value="TreeGrafter"/>
</dbReference>
<reference evidence="2" key="1">
    <citation type="submission" date="2022-07" db="EMBL/GenBank/DDBJ databases">
        <title>Phylogenomic reconstructions and comparative analyses of Kickxellomycotina fungi.</title>
        <authorList>
            <person name="Reynolds N.K."/>
            <person name="Stajich J.E."/>
            <person name="Barry K."/>
            <person name="Grigoriev I.V."/>
            <person name="Crous P."/>
            <person name="Smith M.E."/>
        </authorList>
    </citation>
    <scope>NUCLEOTIDE SEQUENCE</scope>
    <source>
        <strain evidence="2">RSA 567</strain>
    </source>
</reference>
<dbReference type="AlphaFoldDB" id="A0A9W8ATD4"/>
<keyword evidence="3" id="KW-1185">Reference proteome</keyword>
<comment type="caution">
    <text evidence="2">The sequence shown here is derived from an EMBL/GenBank/DDBJ whole genome shotgun (WGS) entry which is preliminary data.</text>
</comment>
<dbReference type="SUPFAM" id="SSF56801">
    <property type="entry name" value="Acetyl-CoA synthetase-like"/>
    <property type="match status" value="1"/>
</dbReference>
<dbReference type="OrthoDB" id="329835at2759"/>
<dbReference type="EMBL" id="JANBQB010002051">
    <property type="protein sequence ID" value="KAJ1968784.1"/>
    <property type="molecule type" value="Genomic_DNA"/>
</dbReference>
<dbReference type="InterPro" id="IPR000873">
    <property type="entry name" value="AMP-dep_synth/lig_dom"/>
</dbReference>
<sequence>MAHEHASLVDIQKWAGVLADTPLFQSLLVYDKFRENAPSLNDQQIQCTAHSGVNFTEYPLTAAFAVVGDRLALLLEYNTNVYDSAYLAFVGDLIDTLLTQMLHSTPATTLKDATLLSGSELATITTWSQGTTATYDSKCLLLHDAFLHNLAIRPDCFALESNGQRWTYAQVHHEARIVASWLMRQGHKVGYPVALVFSRSPEYIFSVLAVLLTGGIYVPIDAQVTATRIRDVLNDLDNPLIISVLSHIALLKELACDFKRVGFCDEILQLPRETDLTHPCPRLSTDSLAYIIFTSGTT</sequence>
<dbReference type="PANTHER" id="PTHR45527">
    <property type="entry name" value="NONRIBOSOMAL PEPTIDE SYNTHETASE"/>
    <property type="match status" value="1"/>
</dbReference>
<dbReference type="GO" id="GO:0043041">
    <property type="term" value="P:amino acid activation for nonribosomal peptide biosynthetic process"/>
    <property type="evidence" value="ECO:0007669"/>
    <property type="project" value="TreeGrafter"/>
</dbReference>